<dbReference type="EMBL" id="CM017636">
    <property type="protein sequence ID" value="TYJ48295.1"/>
    <property type="molecule type" value="Genomic_DNA"/>
</dbReference>
<name>A0A5D3A9R7_GOSMU</name>
<accession>A0A5D3A9R7</accession>
<dbReference type="Proteomes" id="UP000323597">
    <property type="component" value="Chromosome A01"/>
</dbReference>
<evidence type="ECO:0000313" key="2">
    <source>
        <dbReference type="Proteomes" id="UP000323597"/>
    </source>
</evidence>
<proteinExistence type="predicted"/>
<evidence type="ECO:0000313" key="1">
    <source>
        <dbReference type="EMBL" id="TYJ48295.1"/>
    </source>
</evidence>
<dbReference type="AlphaFoldDB" id="A0A5D3A9R7"/>
<organism evidence="1 2">
    <name type="scientific">Gossypium mustelinum</name>
    <name type="common">Cotton</name>
    <name type="synonym">Gossypium caicoense</name>
    <dbReference type="NCBI Taxonomy" id="34275"/>
    <lineage>
        <taxon>Eukaryota</taxon>
        <taxon>Viridiplantae</taxon>
        <taxon>Streptophyta</taxon>
        <taxon>Embryophyta</taxon>
        <taxon>Tracheophyta</taxon>
        <taxon>Spermatophyta</taxon>
        <taxon>Magnoliopsida</taxon>
        <taxon>eudicotyledons</taxon>
        <taxon>Gunneridae</taxon>
        <taxon>Pentapetalae</taxon>
        <taxon>rosids</taxon>
        <taxon>malvids</taxon>
        <taxon>Malvales</taxon>
        <taxon>Malvaceae</taxon>
        <taxon>Malvoideae</taxon>
        <taxon>Gossypium</taxon>
    </lineage>
</organism>
<gene>
    <name evidence="1" type="ORF">E1A91_A01G052100v1</name>
</gene>
<keyword evidence="2" id="KW-1185">Reference proteome</keyword>
<sequence>METKPSGPWSFFFCLKTPSTVRFRRRERDLAACFHGAWRSGTG</sequence>
<reference evidence="1 2" key="1">
    <citation type="submission" date="2019-07" db="EMBL/GenBank/DDBJ databases">
        <title>WGS assembly of Gossypium mustelinum.</title>
        <authorList>
            <person name="Chen Z.J."/>
            <person name="Sreedasyam A."/>
            <person name="Ando A."/>
            <person name="Song Q."/>
            <person name="De L."/>
            <person name="Hulse-Kemp A."/>
            <person name="Ding M."/>
            <person name="Ye W."/>
            <person name="Kirkbride R."/>
            <person name="Jenkins J."/>
            <person name="Plott C."/>
            <person name="Lovell J."/>
            <person name="Lin Y.-M."/>
            <person name="Vaughn R."/>
            <person name="Liu B."/>
            <person name="Li W."/>
            <person name="Simpson S."/>
            <person name="Scheffler B."/>
            <person name="Saski C."/>
            <person name="Grover C."/>
            <person name="Hu G."/>
            <person name="Conover J."/>
            <person name="Carlson J."/>
            <person name="Shu S."/>
            <person name="Boston L."/>
            <person name="Williams M."/>
            <person name="Peterson D."/>
            <person name="Mcgee K."/>
            <person name="Jones D."/>
            <person name="Wendel J."/>
            <person name="Stelly D."/>
            <person name="Grimwood J."/>
            <person name="Schmutz J."/>
        </authorList>
    </citation>
    <scope>NUCLEOTIDE SEQUENCE [LARGE SCALE GENOMIC DNA]</scope>
    <source>
        <strain evidence="1">1408120.09</strain>
    </source>
</reference>
<protein>
    <submittedName>
        <fullName evidence="1">Uncharacterized protein</fullName>
    </submittedName>
</protein>